<dbReference type="InterPro" id="IPR050832">
    <property type="entry name" value="Bact_Acetyltransf"/>
</dbReference>
<evidence type="ECO:0000256" key="1">
    <source>
        <dbReference type="ARBA" id="ARBA00022679"/>
    </source>
</evidence>
<dbReference type="CDD" id="cd04301">
    <property type="entry name" value="NAT_SF"/>
    <property type="match status" value="1"/>
</dbReference>
<protein>
    <submittedName>
        <fullName evidence="4">GNAT family N-acetyltransferase</fullName>
    </submittedName>
</protein>
<name>A0ABY3AL17_PAEPP</name>
<dbReference type="PROSITE" id="PS51186">
    <property type="entry name" value="GNAT"/>
    <property type="match status" value="1"/>
</dbReference>
<sequence length="142" mass="16401">MALEDIPKLDDLMNYLGYPSSNLKIQERFNKILNLPDYKTFVAEINDKLVGFVGMCKQTAYEFDEPYVRVLALVVHEDFRRKNIGQSLMLAVEDWAKKNHCITITLNSGNREERIAAHNFYKNLGYLGKNTGFSKSLTEFNQ</sequence>
<dbReference type="EMBL" id="SADY01000007">
    <property type="protein sequence ID" value="TQR42890.1"/>
    <property type="molecule type" value="Genomic_DNA"/>
</dbReference>
<dbReference type="Gene3D" id="3.40.630.30">
    <property type="match status" value="1"/>
</dbReference>
<dbReference type="InterPro" id="IPR000182">
    <property type="entry name" value="GNAT_dom"/>
</dbReference>
<evidence type="ECO:0000313" key="4">
    <source>
        <dbReference type="EMBL" id="TQR42890.1"/>
    </source>
</evidence>
<keyword evidence="1" id="KW-0808">Transferase</keyword>
<comment type="caution">
    <text evidence="4">The sequence shown here is derived from an EMBL/GenBank/DDBJ whole genome shotgun (WGS) entry which is preliminary data.</text>
</comment>
<dbReference type="PANTHER" id="PTHR43877">
    <property type="entry name" value="AMINOALKYLPHOSPHONATE N-ACETYLTRANSFERASE-RELATED-RELATED"/>
    <property type="match status" value="1"/>
</dbReference>
<accession>A0ABY3AL17</accession>
<evidence type="ECO:0000259" key="3">
    <source>
        <dbReference type="PROSITE" id="PS51186"/>
    </source>
</evidence>
<evidence type="ECO:0000256" key="2">
    <source>
        <dbReference type="ARBA" id="ARBA00023315"/>
    </source>
</evidence>
<dbReference type="InterPro" id="IPR016181">
    <property type="entry name" value="Acyl_CoA_acyltransferase"/>
</dbReference>
<dbReference type="SUPFAM" id="SSF55729">
    <property type="entry name" value="Acyl-CoA N-acyltransferases (Nat)"/>
    <property type="match status" value="1"/>
</dbReference>
<dbReference type="Proteomes" id="UP000316208">
    <property type="component" value="Unassembled WGS sequence"/>
</dbReference>
<organism evidence="4 5">
    <name type="scientific">Paenibacillus popilliae</name>
    <name type="common">Bacillus popilliae</name>
    <dbReference type="NCBI Taxonomy" id="78057"/>
    <lineage>
        <taxon>Bacteria</taxon>
        <taxon>Bacillati</taxon>
        <taxon>Bacillota</taxon>
        <taxon>Bacilli</taxon>
        <taxon>Bacillales</taxon>
        <taxon>Paenibacillaceae</taxon>
        <taxon>Paenibacillus</taxon>
    </lineage>
</organism>
<feature type="domain" description="N-acetyltransferase" evidence="3">
    <location>
        <begin position="1"/>
        <end position="142"/>
    </location>
</feature>
<dbReference type="Pfam" id="PF00583">
    <property type="entry name" value="Acetyltransf_1"/>
    <property type="match status" value="1"/>
</dbReference>
<gene>
    <name evidence="4" type="ORF">C7Y44_21365</name>
</gene>
<keyword evidence="2" id="KW-0012">Acyltransferase</keyword>
<keyword evidence="5" id="KW-1185">Reference proteome</keyword>
<proteinExistence type="predicted"/>
<reference evidence="4 5" key="1">
    <citation type="submission" date="2018-03" db="EMBL/GenBank/DDBJ databases">
        <title>Aerobic endospore-forming bacteria genome sequencing and assembly.</title>
        <authorList>
            <person name="Cavalcante D.A."/>
            <person name="Driks A."/>
            <person name="Putonti C."/>
            <person name="De-Souza M.T."/>
        </authorList>
    </citation>
    <scope>NUCLEOTIDE SEQUENCE [LARGE SCALE GENOMIC DNA]</scope>
    <source>
        <strain evidence="4 5">SDF0028</strain>
    </source>
</reference>
<evidence type="ECO:0000313" key="5">
    <source>
        <dbReference type="Proteomes" id="UP000316208"/>
    </source>
</evidence>